<feature type="transmembrane region" description="Helical" evidence="2">
    <location>
        <begin position="241"/>
        <end position="259"/>
    </location>
</feature>
<name>A0A1Y2JMP4_BRAJP</name>
<organism evidence="4 5">
    <name type="scientific">Bradyrhizobium japonicum</name>
    <dbReference type="NCBI Taxonomy" id="375"/>
    <lineage>
        <taxon>Bacteria</taxon>
        <taxon>Pseudomonadati</taxon>
        <taxon>Pseudomonadota</taxon>
        <taxon>Alphaproteobacteria</taxon>
        <taxon>Hyphomicrobiales</taxon>
        <taxon>Nitrobacteraceae</taxon>
        <taxon>Bradyrhizobium</taxon>
    </lineage>
</organism>
<evidence type="ECO:0000256" key="3">
    <source>
        <dbReference type="SAM" id="SignalP"/>
    </source>
</evidence>
<dbReference type="RefSeq" id="WP_085401349.1">
    <property type="nucleotide sequence ID" value="NZ_NAFL01000251.1"/>
</dbReference>
<reference evidence="4 5" key="1">
    <citation type="submission" date="2017-03" db="EMBL/GenBank/DDBJ databases">
        <title>Whole genome sequences of fourteen strains of Bradyrhizobium canariense and one strain of Bradyrhizobium japonicum isolated from Lupinus (Papilionoideae: Genisteae) species in Algeria.</title>
        <authorList>
            <person name="Crovadore J."/>
            <person name="Chekireb D."/>
            <person name="Brachmann A."/>
            <person name="Chablais R."/>
            <person name="Cochard B."/>
            <person name="Lefort F."/>
        </authorList>
    </citation>
    <scope>NUCLEOTIDE SEQUENCE [LARGE SCALE GENOMIC DNA]</scope>
    <source>
        <strain evidence="4 5">UBMA197</strain>
    </source>
</reference>
<feature type="compositionally biased region" description="Low complexity" evidence="1">
    <location>
        <begin position="28"/>
        <end position="46"/>
    </location>
</feature>
<feature type="chain" id="PRO_5012260176" evidence="3">
    <location>
        <begin position="23"/>
        <end position="465"/>
    </location>
</feature>
<keyword evidence="3" id="KW-0732">Signal</keyword>
<evidence type="ECO:0000256" key="1">
    <source>
        <dbReference type="SAM" id="MobiDB-lite"/>
    </source>
</evidence>
<proteinExistence type="predicted"/>
<protein>
    <submittedName>
        <fullName evidence="4">Uncharacterized protein</fullName>
    </submittedName>
</protein>
<dbReference type="EMBL" id="NAFL01000251">
    <property type="protein sequence ID" value="OSJ32097.1"/>
    <property type="molecule type" value="Genomic_DNA"/>
</dbReference>
<evidence type="ECO:0000313" key="5">
    <source>
        <dbReference type="Proteomes" id="UP000193335"/>
    </source>
</evidence>
<dbReference type="AlphaFoldDB" id="A0A1Y2JMP4"/>
<gene>
    <name evidence="4" type="ORF">BSZ19_19835</name>
</gene>
<comment type="caution">
    <text evidence="4">The sequence shown here is derived from an EMBL/GenBank/DDBJ whole genome shotgun (WGS) entry which is preliminary data.</text>
</comment>
<sequence>MRIFFGFAVCMVLSLSSIERSAAQESNSTPPTSAAESAAPSAGAAAPERRRYDKRNLCITDDDAISELQNKRRQIGGRLVVGSSLLPMGSTVDIGIDEPFTGNDVYFAAIDTGQGAPIILDRPQLRAHQAGDTDTLVKKRLLARDRTIVSIDFPDVLSAPWRQSQLYLFTCQNGSPLKVSDAGVIISPALYSAVVAWAVVVASFFLAGLAFRSDHPRNVLAYFDPIAMTAGPDGKASLGKLQVLLFSLIVFGLITYFLLKTGALSDISSTVLLLMGIAGIGSTVAKGADNSRTTLSPDSRAYLLRKGWLPSARHTIVNEAHWRDLLTTDGEFDVYRYQSLIFSLVVAAALIIGGITQLSSFEIPQALLGILGLSQIVYIGGKLVTPTTMADLNKAIGDMRNLEQKVRVAAVAANNNAIPVVLDPTASPGLQSAFDAYLAQAADVATLFTEQTSVAVPPERIQPTL</sequence>
<feature type="transmembrane region" description="Helical" evidence="2">
    <location>
        <begin position="271"/>
        <end position="288"/>
    </location>
</feature>
<feature type="transmembrane region" description="Helical" evidence="2">
    <location>
        <begin position="189"/>
        <end position="211"/>
    </location>
</feature>
<dbReference type="Proteomes" id="UP000193335">
    <property type="component" value="Unassembled WGS sequence"/>
</dbReference>
<keyword evidence="2" id="KW-0472">Membrane</keyword>
<keyword evidence="2" id="KW-0812">Transmembrane</keyword>
<feature type="signal peptide" evidence="3">
    <location>
        <begin position="1"/>
        <end position="22"/>
    </location>
</feature>
<keyword evidence="2" id="KW-1133">Transmembrane helix</keyword>
<feature type="transmembrane region" description="Helical" evidence="2">
    <location>
        <begin position="340"/>
        <end position="360"/>
    </location>
</feature>
<evidence type="ECO:0000313" key="4">
    <source>
        <dbReference type="EMBL" id="OSJ32097.1"/>
    </source>
</evidence>
<evidence type="ECO:0000256" key="2">
    <source>
        <dbReference type="SAM" id="Phobius"/>
    </source>
</evidence>
<feature type="region of interest" description="Disordered" evidence="1">
    <location>
        <begin position="24"/>
        <end position="49"/>
    </location>
</feature>
<accession>A0A1Y2JMP4</accession>